<dbReference type="STRING" id="168384.SAMN05660368_01332"/>
<dbReference type="Proteomes" id="UP000005561">
    <property type="component" value="Unassembled WGS sequence"/>
</dbReference>
<dbReference type="PANTHER" id="PTHR34220:SF7">
    <property type="entry name" value="SENSOR HISTIDINE KINASE YPDA"/>
    <property type="match status" value="1"/>
</dbReference>
<keyword evidence="1" id="KW-0812">Transmembrane</keyword>
<keyword evidence="4" id="KW-0418">Kinase</keyword>
<evidence type="ECO:0000259" key="3">
    <source>
        <dbReference type="Pfam" id="PF06580"/>
    </source>
</evidence>
<name>C6LB64_9FIRM</name>
<keyword evidence="5" id="KW-1185">Reference proteome</keyword>
<dbReference type="GO" id="GO:0016020">
    <property type="term" value="C:membrane"/>
    <property type="evidence" value="ECO:0007669"/>
    <property type="project" value="InterPro"/>
</dbReference>
<evidence type="ECO:0000259" key="2">
    <source>
        <dbReference type="Pfam" id="PF02518"/>
    </source>
</evidence>
<dbReference type="Gene3D" id="3.30.450.20">
    <property type="entry name" value="PAS domain"/>
    <property type="match status" value="1"/>
</dbReference>
<dbReference type="InterPro" id="IPR010559">
    <property type="entry name" value="Sig_transdc_His_kin_internal"/>
</dbReference>
<evidence type="ECO:0000313" key="5">
    <source>
        <dbReference type="Proteomes" id="UP000005561"/>
    </source>
</evidence>
<dbReference type="PANTHER" id="PTHR34220">
    <property type="entry name" value="SENSOR HISTIDINE KINASE YPDA"/>
    <property type="match status" value="1"/>
</dbReference>
<feature type="domain" description="Signal transduction histidine kinase internal region" evidence="3">
    <location>
        <begin position="407"/>
        <end position="485"/>
    </location>
</feature>
<keyword evidence="4" id="KW-0808">Transferase</keyword>
<dbReference type="Gene3D" id="6.10.340.10">
    <property type="match status" value="1"/>
</dbReference>
<feature type="transmembrane region" description="Helical" evidence="1">
    <location>
        <begin position="318"/>
        <end position="340"/>
    </location>
</feature>
<keyword evidence="1" id="KW-0472">Membrane</keyword>
<dbReference type="AlphaFoldDB" id="C6LB64"/>
<dbReference type="SUPFAM" id="SSF55874">
    <property type="entry name" value="ATPase domain of HSP90 chaperone/DNA topoisomerase II/histidine kinase"/>
    <property type="match status" value="1"/>
</dbReference>
<keyword evidence="1" id="KW-1133">Transmembrane helix</keyword>
<comment type="caution">
    <text evidence="4">The sequence shown here is derived from an EMBL/GenBank/DDBJ whole genome shotgun (WGS) entry which is preliminary data.</text>
</comment>
<dbReference type="Pfam" id="PF06580">
    <property type="entry name" value="His_kinase"/>
    <property type="match status" value="1"/>
</dbReference>
<sequence length="601" mass="69479">MMKRIRKMKIRTRMLLAMLLMTGLILGTITIFTYKNTENTIESQALYSFEENVQKTCAILDSKLEVLKEATEKLNLETRLYDIFLNLDSSDSLELLRASQDIAAILRDYIPWYSDIYSAHLLTSYYRFGSDTENYYPSFMDSEIAKKTYEAGGRCVWFPTYSYTQMYGITNLRDEQIPYGKLFSVARLMNLSDVSSGKVKRLSDYTENPVLVINFKPDYMEEVLVSYGTNDSLKDTQYYVLDAKGAVVYSTDENYPASGSYQADWLDGLEEESDFDGFFIRENGEKYLLSYSRSKITDWLVVMKIPVSSLIGSLQSRYIRYLAVAFAVMMLVSAFIAWFASSVVNKQFYRVIGTIDRIGQGEFSQKIEYEDSDEFAFFYQKLEKMSNDIGNLIHENYEVKLIQKDTEVKALNAQLNPHFIYNTLNIINWTCLEGNLEATSQMLVNLSRMLHYTSHHEGLYELLGNDIAWLKRYLYIMQIRFADKFDVILDIPQELMELKVPKLFLQPFVENVIVHGFKEMQEKGLLEIHAEQEENTVVFYVEDNGCGMTAEKIQDIMNGNPDSIGIANVNQRIRILYGQEYGVEYHSQIGEGTCVMIRIPK</sequence>
<evidence type="ECO:0000256" key="1">
    <source>
        <dbReference type="SAM" id="Phobius"/>
    </source>
</evidence>
<dbReference type="InterPro" id="IPR050640">
    <property type="entry name" value="Bact_2-comp_sensor_kinase"/>
</dbReference>
<dbReference type="InterPro" id="IPR003594">
    <property type="entry name" value="HATPase_dom"/>
</dbReference>
<gene>
    <name evidence="4" type="ORF">BRYFOR_05859</name>
</gene>
<dbReference type="OrthoDB" id="9809348at2"/>
<dbReference type="InterPro" id="IPR036890">
    <property type="entry name" value="HATPase_C_sf"/>
</dbReference>
<reference evidence="4" key="1">
    <citation type="submission" date="2009-07" db="EMBL/GenBank/DDBJ databases">
        <authorList>
            <person name="Weinstock G."/>
            <person name="Sodergren E."/>
            <person name="Clifton S."/>
            <person name="Fulton L."/>
            <person name="Fulton B."/>
            <person name="Courtney L."/>
            <person name="Fronick C."/>
            <person name="Harrison M."/>
            <person name="Strong C."/>
            <person name="Farmer C."/>
            <person name="Delahaunty K."/>
            <person name="Markovic C."/>
            <person name="Hall O."/>
            <person name="Minx P."/>
            <person name="Tomlinson C."/>
            <person name="Mitreva M."/>
            <person name="Nelson J."/>
            <person name="Hou S."/>
            <person name="Wollam A."/>
            <person name="Pepin K.H."/>
            <person name="Johnson M."/>
            <person name="Bhonagiri V."/>
            <person name="Nash W.E."/>
            <person name="Warren W."/>
            <person name="Chinwalla A."/>
            <person name="Mardis E.R."/>
            <person name="Wilson R.K."/>
        </authorList>
    </citation>
    <scope>NUCLEOTIDE SEQUENCE [LARGE SCALE GENOMIC DNA]</scope>
    <source>
        <strain evidence="4">DSM 14469</strain>
    </source>
</reference>
<dbReference type="GO" id="GO:0000155">
    <property type="term" value="F:phosphorelay sensor kinase activity"/>
    <property type="evidence" value="ECO:0007669"/>
    <property type="project" value="InterPro"/>
</dbReference>
<dbReference type="RefSeq" id="WP_006860656.1">
    <property type="nucleotide sequence ID" value="NZ_ACCL02000003.1"/>
</dbReference>
<proteinExistence type="predicted"/>
<dbReference type="EMBL" id="ACCL02000003">
    <property type="protein sequence ID" value="EET62195.1"/>
    <property type="molecule type" value="Genomic_DNA"/>
</dbReference>
<evidence type="ECO:0000313" key="4">
    <source>
        <dbReference type="EMBL" id="EET62195.1"/>
    </source>
</evidence>
<organism evidence="4 5">
    <name type="scientific">Marvinbryantia formatexigens DSM 14469</name>
    <dbReference type="NCBI Taxonomy" id="478749"/>
    <lineage>
        <taxon>Bacteria</taxon>
        <taxon>Bacillati</taxon>
        <taxon>Bacillota</taxon>
        <taxon>Clostridia</taxon>
        <taxon>Lachnospirales</taxon>
        <taxon>Lachnospiraceae</taxon>
        <taxon>Marvinbryantia</taxon>
    </lineage>
</organism>
<dbReference type="Pfam" id="PF02518">
    <property type="entry name" value="HATPase_c"/>
    <property type="match status" value="1"/>
</dbReference>
<protein>
    <submittedName>
        <fullName evidence="4">ATPase/histidine kinase/DNA gyrase B/HSP90 domain protein</fullName>
    </submittedName>
</protein>
<dbReference type="Gene3D" id="3.30.565.10">
    <property type="entry name" value="Histidine kinase-like ATPase, C-terminal domain"/>
    <property type="match status" value="1"/>
</dbReference>
<accession>C6LB64</accession>
<feature type="domain" description="Histidine kinase/HSP90-like ATPase" evidence="2">
    <location>
        <begin position="505"/>
        <end position="600"/>
    </location>
</feature>
<dbReference type="eggNOG" id="COG2972">
    <property type="taxonomic scope" value="Bacteria"/>
</dbReference>